<accession>A0A8R7TL95</accession>
<reference evidence="7" key="1">
    <citation type="journal article" date="2013" name="Nature">
        <title>Draft genome of the wheat A-genome progenitor Triticum urartu.</title>
        <authorList>
            <person name="Ling H.Q."/>
            <person name="Zhao S."/>
            <person name="Liu D."/>
            <person name="Wang J."/>
            <person name="Sun H."/>
            <person name="Zhang C."/>
            <person name="Fan H."/>
            <person name="Li D."/>
            <person name="Dong L."/>
            <person name="Tao Y."/>
            <person name="Gao C."/>
            <person name="Wu H."/>
            <person name="Li Y."/>
            <person name="Cui Y."/>
            <person name="Guo X."/>
            <person name="Zheng S."/>
            <person name="Wang B."/>
            <person name="Yu K."/>
            <person name="Liang Q."/>
            <person name="Yang W."/>
            <person name="Lou X."/>
            <person name="Chen J."/>
            <person name="Feng M."/>
            <person name="Jian J."/>
            <person name="Zhang X."/>
            <person name="Luo G."/>
            <person name="Jiang Y."/>
            <person name="Liu J."/>
            <person name="Wang Z."/>
            <person name="Sha Y."/>
            <person name="Zhang B."/>
            <person name="Wu H."/>
            <person name="Tang D."/>
            <person name="Shen Q."/>
            <person name="Xue P."/>
            <person name="Zou S."/>
            <person name="Wang X."/>
            <person name="Liu X."/>
            <person name="Wang F."/>
            <person name="Yang Y."/>
            <person name="An X."/>
            <person name="Dong Z."/>
            <person name="Zhang K."/>
            <person name="Zhang X."/>
            <person name="Luo M.C."/>
            <person name="Dvorak J."/>
            <person name="Tong Y."/>
            <person name="Wang J."/>
            <person name="Yang H."/>
            <person name="Li Z."/>
            <person name="Wang D."/>
            <person name="Zhang A."/>
            <person name="Wang J."/>
        </authorList>
    </citation>
    <scope>NUCLEOTIDE SEQUENCE</scope>
    <source>
        <strain evidence="7">cv. G1812</strain>
    </source>
</reference>
<dbReference type="CDD" id="cd00303">
    <property type="entry name" value="retropepsin_like"/>
    <property type="match status" value="1"/>
</dbReference>
<sequence>MAEKLETLRNYGKAKNLCFTCGDPWARGHKCPDKVPIHVMEELLEVLQLDDPPDLQHLSDSSSDEEVMLMSAALQTETRVKRRTMRLHGMIGKRRILILVDSGANCSFVDAKLVADLRLTPQEMAPAQYVVAGGSTLTSPQWIPKLVWWTQGHTFQQDVKVLPLGCYDLIVGADWLEEHSPMWIHWRNRTMRFTHEGRRISLSGIKDNGVECKQISPRKMRGLLRRGAVQHGIQVRAIHQEQELQALTSSTTATSVRPSEMDMPPGIAALIVEFQDLFQAPSGLPPRRPQDHRIPLVEGAQLVSARPYRYTPQQKDEIQRQIKEMLSQGFIRLRTSPFASPVLLVRKKDGSRRFCVDYRMLNAITVKNKYPMPIVDELLDELAGACWFTKLDMLSGYHQICMAEGEEFKTAFRTHQGLYEFLVKPFGVTGGPSTFQGVVNFTFDDLLRKGVLLFMDDILVHTKTLEEHIKLLKEVFRKLQEHQFVIKRSKCVFAHQKLEYLGHIIGADGVATEPSKVATVAAWPVPNNLKQLRGFLGLTGYYRKFIQNYGIISRPLTELLKKGLIFQWTPQADKAFTLLKQAI</sequence>
<dbReference type="Gene3D" id="3.10.10.10">
    <property type="entry name" value="HIV Type 1 Reverse Transcriptase, subunit A, domain 1"/>
    <property type="match status" value="1"/>
</dbReference>
<dbReference type="Gene3D" id="3.30.70.270">
    <property type="match status" value="2"/>
</dbReference>
<name>A0A8R7TL95_TRIUA</name>
<evidence type="ECO:0000313" key="6">
    <source>
        <dbReference type="EnsemblPlants" id="TuG1812G0200004238.01.T01.cds296679"/>
    </source>
</evidence>
<dbReference type="CDD" id="cd01647">
    <property type="entry name" value="RT_LTR"/>
    <property type="match status" value="1"/>
</dbReference>
<dbReference type="SUPFAM" id="SSF50630">
    <property type="entry name" value="Acid proteases"/>
    <property type="match status" value="1"/>
</dbReference>
<evidence type="ECO:0000256" key="4">
    <source>
        <dbReference type="ARBA" id="ARBA00022759"/>
    </source>
</evidence>
<dbReference type="InterPro" id="IPR043128">
    <property type="entry name" value="Rev_trsase/Diguanyl_cyclase"/>
</dbReference>
<dbReference type="Proteomes" id="UP000015106">
    <property type="component" value="Chromosome 2"/>
</dbReference>
<dbReference type="Gene3D" id="2.40.70.10">
    <property type="entry name" value="Acid Proteases"/>
    <property type="match status" value="1"/>
</dbReference>
<dbReference type="PANTHER" id="PTHR37984">
    <property type="entry name" value="PROTEIN CBG26694"/>
    <property type="match status" value="1"/>
</dbReference>
<dbReference type="Pfam" id="PF00078">
    <property type="entry name" value="RVT_1"/>
    <property type="match status" value="1"/>
</dbReference>
<keyword evidence="1" id="KW-0808">Transferase</keyword>
<evidence type="ECO:0000256" key="1">
    <source>
        <dbReference type="ARBA" id="ARBA00022679"/>
    </source>
</evidence>
<dbReference type="InterPro" id="IPR043502">
    <property type="entry name" value="DNA/RNA_pol_sf"/>
</dbReference>
<dbReference type="PROSITE" id="PS50878">
    <property type="entry name" value="RT_POL"/>
    <property type="match status" value="1"/>
</dbReference>
<evidence type="ECO:0000313" key="7">
    <source>
        <dbReference type="Proteomes" id="UP000015106"/>
    </source>
</evidence>
<organism evidence="6 7">
    <name type="scientific">Triticum urartu</name>
    <name type="common">Red wild einkorn</name>
    <name type="synonym">Crithodium urartu</name>
    <dbReference type="NCBI Taxonomy" id="4572"/>
    <lineage>
        <taxon>Eukaryota</taxon>
        <taxon>Viridiplantae</taxon>
        <taxon>Streptophyta</taxon>
        <taxon>Embryophyta</taxon>
        <taxon>Tracheophyta</taxon>
        <taxon>Spermatophyta</taxon>
        <taxon>Magnoliopsida</taxon>
        <taxon>Liliopsida</taxon>
        <taxon>Poales</taxon>
        <taxon>Poaceae</taxon>
        <taxon>BOP clade</taxon>
        <taxon>Pooideae</taxon>
        <taxon>Triticodae</taxon>
        <taxon>Triticeae</taxon>
        <taxon>Triticinae</taxon>
        <taxon>Triticum</taxon>
    </lineage>
</organism>
<feature type="domain" description="Reverse transcriptase" evidence="5">
    <location>
        <begin position="326"/>
        <end position="505"/>
    </location>
</feature>
<evidence type="ECO:0000256" key="3">
    <source>
        <dbReference type="ARBA" id="ARBA00022722"/>
    </source>
</evidence>
<dbReference type="PANTHER" id="PTHR37984:SF5">
    <property type="entry name" value="PROTEIN NYNRIN-LIKE"/>
    <property type="match status" value="1"/>
</dbReference>
<keyword evidence="4" id="KW-0255">Endonuclease</keyword>
<dbReference type="AlphaFoldDB" id="A0A8R7TL95"/>
<dbReference type="FunFam" id="3.30.70.270:FF:000020">
    <property type="entry name" value="Transposon Tf2-6 polyprotein-like Protein"/>
    <property type="match status" value="1"/>
</dbReference>
<dbReference type="InterPro" id="IPR000477">
    <property type="entry name" value="RT_dom"/>
</dbReference>
<dbReference type="Gramene" id="TuG1812G0200004238.01.T01">
    <property type="protein sequence ID" value="TuG1812G0200004238.01.T01.cds296679"/>
    <property type="gene ID" value="TuG1812G0200004238.01"/>
</dbReference>
<dbReference type="Pfam" id="PF08284">
    <property type="entry name" value="RVP_2"/>
    <property type="match status" value="1"/>
</dbReference>
<proteinExistence type="predicted"/>
<dbReference type="EnsemblPlants" id="TuG1812G0200004238.01.T01">
    <property type="protein sequence ID" value="TuG1812G0200004238.01.T01.cds296679"/>
    <property type="gene ID" value="TuG1812G0200004238.01"/>
</dbReference>
<protein>
    <recommendedName>
        <fullName evidence="5">Reverse transcriptase domain-containing protein</fullName>
    </recommendedName>
</protein>
<keyword evidence="4" id="KW-0378">Hydrolase</keyword>
<dbReference type="GO" id="GO:0004519">
    <property type="term" value="F:endonuclease activity"/>
    <property type="evidence" value="ECO:0007669"/>
    <property type="project" value="UniProtKB-KW"/>
</dbReference>
<evidence type="ECO:0000259" key="5">
    <source>
        <dbReference type="PROSITE" id="PS50878"/>
    </source>
</evidence>
<keyword evidence="3" id="KW-0540">Nuclease</keyword>
<keyword evidence="2" id="KW-0548">Nucleotidyltransferase</keyword>
<dbReference type="InterPro" id="IPR050951">
    <property type="entry name" value="Retrovirus_Pol_polyprotein"/>
</dbReference>
<evidence type="ECO:0000256" key="2">
    <source>
        <dbReference type="ARBA" id="ARBA00022695"/>
    </source>
</evidence>
<dbReference type="SUPFAM" id="SSF56672">
    <property type="entry name" value="DNA/RNA polymerases"/>
    <property type="match status" value="1"/>
</dbReference>
<reference evidence="6" key="3">
    <citation type="submission" date="2022-06" db="UniProtKB">
        <authorList>
            <consortium name="EnsemblPlants"/>
        </authorList>
    </citation>
    <scope>IDENTIFICATION</scope>
</reference>
<reference evidence="6" key="2">
    <citation type="submission" date="2018-03" db="EMBL/GenBank/DDBJ databases">
        <title>The Triticum urartu genome reveals the dynamic nature of wheat genome evolution.</title>
        <authorList>
            <person name="Ling H."/>
            <person name="Ma B."/>
            <person name="Shi X."/>
            <person name="Liu H."/>
            <person name="Dong L."/>
            <person name="Sun H."/>
            <person name="Cao Y."/>
            <person name="Gao Q."/>
            <person name="Zheng S."/>
            <person name="Li Y."/>
            <person name="Yu Y."/>
            <person name="Du H."/>
            <person name="Qi M."/>
            <person name="Li Y."/>
            <person name="Yu H."/>
            <person name="Cui Y."/>
            <person name="Wang N."/>
            <person name="Chen C."/>
            <person name="Wu H."/>
            <person name="Zhao Y."/>
            <person name="Zhang J."/>
            <person name="Li Y."/>
            <person name="Zhou W."/>
            <person name="Zhang B."/>
            <person name="Hu W."/>
            <person name="Eijk M."/>
            <person name="Tang J."/>
            <person name="Witsenboer H."/>
            <person name="Zhao S."/>
            <person name="Li Z."/>
            <person name="Zhang A."/>
            <person name="Wang D."/>
            <person name="Liang C."/>
        </authorList>
    </citation>
    <scope>NUCLEOTIDE SEQUENCE [LARGE SCALE GENOMIC DNA]</scope>
    <source>
        <strain evidence="6">cv. G1812</strain>
    </source>
</reference>
<dbReference type="GO" id="GO:0016779">
    <property type="term" value="F:nucleotidyltransferase activity"/>
    <property type="evidence" value="ECO:0007669"/>
    <property type="project" value="UniProtKB-KW"/>
</dbReference>
<keyword evidence="7" id="KW-1185">Reference proteome</keyword>
<dbReference type="InterPro" id="IPR021109">
    <property type="entry name" value="Peptidase_aspartic_dom_sf"/>
</dbReference>